<gene>
    <name evidence="1" type="ORF">Vadar_020380</name>
</gene>
<accession>A0ACB7XJ76</accession>
<evidence type="ECO:0000313" key="1">
    <source>
        <dbReference type="EMBL" id="KAH7840692.1"/>
    </source>
</evidence>
<sequence length="429" mass="47629">MCLQSSCTGNEFYVLEFFLPTSCKCNENILTTISLILGTMQENLKTFKLASGQELGEVLSVEVLNFQNDQKDRSIEMIKASRCIPRLEPKVGGVVLQLGQVDQSSMDAINNGMNVVSEAQTDNLPGLVPLQNGEVAMQLDSSGQQSMDPSDNGATTCVPSLEQLGQLDQASMDAINNGMNVVSEAQINNLPSLEPSQNGEEAMQLDSADHQSMDLYNGQNVGTMERNIIVVSSPEVGTRKLKDSSSRLKRIVRGYGIYRWPPRKINMVRKICWGYGIYRWLPRKINMVCHSRPLPLEDQEQIPKQPSDQASACDGNIKPASACDGNIKPGLQDASMVTIKAKYGNYNLKFKLPLSSRLEDLKQEVAKRLKNLGAGTYHVKYKDEDDELILITCDEDLQYCIHTYRSMDKSTIVVLLEPEQPITNLNPTD</sequence>
<protein>
    <submittedName>
        <fullName evidence="1">Uncharacterized protein</fullName>
    </submittedName>
</protein>
<dbReference type="EMBL" id="CM037160">
    <property type="protein sequence ID" value="KAH7840692.1"/>
    <property type="molecule type" value="Genomic_DNA"/>
</dbReference>
<comment type="caution">
    <text evidence="1">The sequence shown here is derived from an EMBL/GenBank/DDBJ whole genome shotgun (WGS) entry which is preliminary data.</text>
</comment>
<evidence type="ECO:0000313" key="2">
    <source>
        <dbReference type="Proteomes" id="UP000828048"/>
    </source>
</evidence>
<reference evidence="1 2" key="1">
    <citation type="journal article" date="2021" name="Hortic Res">
        <title>High-quality reference genome and annotation aids understanding of berry development for evergreen blueberry (Vaccinium darrowii).</title>
        <authorList>
            <person name="Yu J."/>
            <person name="Hulse-Kemp A.M."/>
            <person name="Babiker E."/>
            <person name="Staton M."/>
        </authorList>
    </citation>
    <scope>NUCLEOTIDE SEQUENCE [LARGE SCALE GENOMIC DNA]</scope>
    <source>
        <strain evidence="2">cv. NJ 8807/NJ 8810</strain>
        <tissue evidence="1">Young leaf</tissue>
    </source>
</reference>
<keyword evidence="2" id="KW-1185">Reference proteome</keyword>
<proteinExistence type="predicted"/>
<name>A0ACB7XJ76_9ERIC</name>
<dbReference type="Proteomes" id="UP000828048">
    <property type="component" value="Chromosome 10"/>
</dbReference>
<organism evidence="1 2">
    <name type="scientific">Vaccinium darrowii</name>
    <dbReference type="NCBI Taxonomy" id="229202"/>
    <lineage>
        <taxon>Eukaryota</taxon>
        <taxon>Viridiplantae</taxon>
        <taxon>Streptophyta</taxon>
        <taxon>Embryophyta</taxon>
        <taxon>Tracheophyta</taxon>
        <taxon>Spermatophyta</taxon>
        <taxon>Magnoliopsida</taxon>
        <taxon>eudicotyledons</taxon>
        <taxon>Gunneridae</taxon>
        <taxon>Pentapetalae</taxon>
        <taxon>asterids</taxon>
        <taxon>Ericales</taxon>
        <taxon>Ericaceae</taxon>
        <taxon>Vaccinioideae</taxon>
        <taxon>Vaccinieae</taxon>
        <taxon>Vaccinium</taxon>
    </lineage>
</organism>